<protein>
    <recommendedName>
        <fullName evidence="5">Cnidarian restricted protein</fullName>
    </recommendedName>
</protein>
<feature type="compositionally biased region" description="Basic and acidic residues" evidence="1">
    <location>
        <begin position="263"/>
        <end position="274"/>
    </location>
</feature>
<feature type="region of interest" description="Disordered" evidence="1">
    <location>
        <begin position="368"/>
        <end position="487"/>
    </location>
</feature>
<dbReference type="RefSeq" id="XP_066919928.1">
    <property type="nucleotide sequence ID" value="XM_067063827.1"/>
</dbReference>
<evidence type="ECO:0008006" key="5">
    <source>
        <dbReference type="Google" id="ProtNLM"/>
    </source>
</evidence>
<evidence type="ECO:0000256" key="2">
    <source>
        <dbReference type="SAM" id="SignalP"/>
    </source>
</evidence>
<reference evidence="3" key="1">
    <citation type="submission" date="2021-01" db="UniProtKB">
        <authorList>
            <consortium name="EnsemblMetazoa"/>
        </authorList>
    </citation>
    <scope>IDENTIFICATION</scope>
</reference>
<organism evidence="3 4">
    <name type="scientific">Clytia hemisphaerica</name>
    <dbReference type="NCBI Taxonomy" id="252671"/>
    <lineage>
        <taxon>Eukaryota</taxon>
        <taxon>Metazoa</taxon>
        <taxon>Cnidaria</taxon>
        <taxon>Hydrozoa</taxon>
        <taxon>Hydroidolina</taxon>
        <taxon>Leptothecata</taxon>
        <taxon>Obeliida</taxon>
        <taxon>Clytiidae</taxon>
        <taxon>Clytia</taxon>
    </lineage>
</organism>
<dbReference type="EnsemblMetazoa" id="CLYHEMT001364.1">
    <property type="protein sequence ID" value="CLYHEMP001364.1"/>
    <property type="gene ID" value="CLYHEMG001364"/>
</dbReference>
<dbReference type="PROSITE" id="PS51257">
    <property type="entry name" value="PROKAR_LIPOPROTEIN"/>
    <property type="match status" value="1"/>
</dbReference>
<feature type="compositionally biased region" description="Basic and acidic residues" evidence="1">
    <location>
        <begin position="368"/>
        <end position="384"/>
    </location>
</feature>
<dbReference type="OrthoDB" id="10631185at2759"/>
<feature type="region of interest" description="Disordered" evidence="1">
    <location>
        <begin position="668"/>
        <end position="688"/>
    </location>
</feature>
<feature type="compositionally biased region" description="Low complexity" evidence="1">
    <location>
        <begin position="396"/>
        <end position="466"/>
    </location>
</feature>
<proteinExistence type="predicted"/>
<feature type="chain" id="PRO_5036401242" description="Cnidarian restricted protein" evidence="2">
    <location>
        <begin position="24"/>
        <end position="688"/>
    </location>
</feature>
<evidence type="ECO:0000313" key="4">
    <source>
        <dbReference type="Proteomes" id="UP000594262"/>
    </source>
</evidence>
<name>A0A7M5WIC3_9CNID</name>
<dbReference type="AlphaFoldDB" id="A0A7M5WIC3"/>
<feature type="region of interest" description="Disordered" evidence="1">
    <location>
        <begin position="209"/>
        <end position="313"/>
    </location>
</feature>
<feature type="compositionally biased region" description="Low complexity" evidence="1">
    <location>
        <begin position="606"/>
        <end position="616"/>
    </location>
</feature>
<feature type="compositionally biased region" description="Low complexity" evidence="1">
    <location>
        <begin position="546"/>
        <end position="571"/>
    </location>
</feature>
<dbReference type="EnsemblMetazoa" id="CLYHEMT001364.2">
    <property type="protein sequence ID" value="CLYHEMP001364.2"/>
    <property type="gene ID" value="CLYHEMG001364"/>
</dbReference>
<dbReference type="RefSeq" id="XP_066919927.1">
    <property type="nucleotide sequence ID" value="XM_067063826.1"/>
</dbReference>
<sequence>MVRCNCFLTLVVVLVACNTQGAAESKKGCGAAKASVNTKRSIISNGRLNLDISAIERGVKRSIPEDNGESDCDNAKKSNVEIKEAAVSAIPGQNEESVITSEKNAKKSNVNKDSHEYLVLPTKKAVVEKERKDKLEKPNKKHSPLWSLSKLIENTDAKGAKKANVVPQKTSLKIEKGSTKSNMATSADPAKAIKATLSKAIEKVEKVIANKNANLIKTGDSRTKSGSDSSKSSKSDSKPSSPMKMAAPAAPKDPYAEIAMGPDRPKIPELKSDAGDSNPVMKMANGEMKPVSSSGSASDPAMRNAKPLAGEHDVGGLLDRLTDKLNSGGGGVAMDSSPLASDTNEVKYVQSQLTDEAGDKQAQEFAVDKLKDQADMSEVKKMTEQDGMFAGGPSEGTTAASASSDSTGDLSAALASKSENSASAAGGSSSSSAAADELRAALAKSQSTTAVGSESAESAESTAALAGAGGTSDDDGIAKSLSKAGSMSTEAVMDLLKSGKVSGSDFSNADISTGPDPYANTAESQQSTQATDDSLSSLIGGSKPTDSASEDSLGGAGGLDAASLSSLMGSSKEVGAADDSAEATGLDSAGAGGLDSSELTGGLGGLADSSDSGLTGTSPDGDLGSRSTESAPADSESDSEFERNTIPSDESYRNRYNTEIFKKHTIMRPKRDTYQSPFNSKEAFDTAI</sequence>
<evidence type="ECO:0000313" key="3">
    <source>
        <dbReference type="EnsemblMetazoa" id="CLYHEMP001364.2"/>
    </source>
</evidence>
<feature type="compositionally biased region" description="Low complexity" evidence="1">
    <location>
        <begin position="238"/>
        <end position="252"/>
    </location>
</feature>
<feature type="region of interest" description="Disordered" evidence="1">
    <location>
        <begin position="504"/>
        <end position="656"/>
    </location>
</feature>
<keyword evidence="4" id="KW-1185">Reference proteome</keyword>
<dbReference type="GeneID" id="136807230"/>
<evidence type="ECO:0000256" key="1">
    <source>
        <dbReference type="SAM" id="MobiDB-lite"/>
    </source>
</evidence>
<accession>A0A7M5WIC3</accession>
<dbReference type="Proteomes" id="UP000594262">
    <property type="component" value="Unplaced"/>
</dbReference>
<feature type="compositionally biased region" description="Basic and acidic residues" evidence="1">
    <location>
        <begin position="219"/>
        <end position="237"/>
    </location>
</feature>
<feature type="compositionally biased region" description="Polar residues" evidence="1">
    <location>
        <begin position="521"/>
        <end position="539"/>
    </location>
</feature>
<keyword evidence="2" id="KW-0732">Signal</keyword>
<feature type="signal peptide" evidence="2">
    <location>
        <begin position="1"/>
        <end position="23"/>
    </location>
</feature>